<reference evidence="1 2" key="1">
    <citation type="journal article" date="2019" name="Nat. Ecol. Evol.">
        <title>Megaphylogeny resolves global patterns of mushroom evolution.</title>
        <authorList>
            <person name="Varga T."/>
            <person name="Krizsan K."/>
            <person name="Foldi C."/>
            <person name="Dima B."/>
            <person name="Sanchez-Garcia M."/>
            <person name="Sanchez-Ramirez S."/>
            <person name="Szollosi G.J."/>
            <person name="Szarkandi J.G."/>
            <person name="Papp V."/>
            <person name="Albert L."/>
            <person name="Andreopoulos W."/>
            <person name="Angelini C."/>
            <person name="Antonin V."/>
            <person name="Barry K.W."/>
            <person name="Bougher N.L."/>
            <person name="Buchanan P."/>
            <person name="Buyck B."/>
            <person name="Bense V."/>
            <person name="Catcheside P."/>
            <person name="Chovatia M."/>
            <person name="Cooper J."/>
            <person name="Damon W."/>
            <person name="Desjardin D."/>
            <person name="Finy P."/>
            <person name="Geml J."/>
            <person name="Haridas S."/>
            <person name="Hughes K."/>
            <person name="Justo A."/>
            <person name="Karasinski D."/>
            <person name="Kautmanova I."/>
            <person name="Kiss B."/>
            <person name="Kocsube S."/>
            <person name="Kotiranta H."/>
            <person name="LaButti K.M."/>
            <person name="Lechner B.E."/>
            <person name="Liimatainen K."/>
            <person name="Lipzen A."/>
            <person name="Lukacs Z."/>
            <person name="Mihaltcheva S."/>
            <person name="Morgado L.N."/>
            <person name="Niskanen T."/>
            <person name="Noordeloos M.E."/>
            <person name="Ohm R.A."/>
            <person name="Ortiz-Santana B."/>
            <person name="Ovrebo C."/>
            <person name="Racz N."/>
            <person name="Riley R."/>
            <person name="Savchenko A."/>
            <person name="Shiryaev A."/>
            <person name="Soop K."/>
            <person name="Spirin V."/>
            <person name="Szebenyi C."/>
            <person name="Tomsovsky M."/>
            <person name="Tulloss R.E."/>
            <person name="Uehling J."/>
            <person name="Grigoriev I.V."/>
            <person name="Vagvolgyi C."/>
            <person name="Papp T."/>
            <person name="Martin F.M."/>
            <person name="Miettinen O."/>
            <person name="Hibbett D.S."/>
            <person name="Nagy L.G."/>
        </authorList>
    </citation>
    <scope>NUCLEOTIDE SEQUENCE [LARGE SCALE GENOMIC DNA]</scope>
    <source>
        <strain evidence="1 2">NL-1719</strain>
    </source>
</reference>
<accession>A0ACD3B7Z1</accession>
<dbReference type="Proteomes" id="UP000308600">
    <property type="component" value="Unassembled WGS sequence"/>
</dbReference>
<sequence length="357" mass="39772">MERPLADQEREIKDVVRRARNALDKSGNTRREAFKKLINLIHSPHPSLKIFAAGNIRYFFTDFPDLEETAINAVYDLCEDQSSQVRMEGYTAITHISTASNKWIKRNADVLLQLLQSDEPDEVVIVKKALCEHLDMDPKVTLGVLCDQVIPPSGTVDEEEQAIRDRLRALVIAFLTGEAKRAIVERHATPGSGAEEVLTRGLLEAIPRLPPSDVEIIIKDLLLSLPAYKHNSQAGTPLLRVLLNKASANLRLDLRAPKDVKLDNALPYINLAKLIVLQHPVASPTELLRFYFISVASKIPLQKLAPETQLAAICELIEVLAACENDSTSQGSQDLVSLRRQIVDACPYLLEVSFNCY</sequence>
<protein>
    <submittedName>
        <fullName evidence="1">Uncharacterized protein</fullName>
    </submittedName>
</protein>
<evidence type="ECO:0000313" key="2">
    <source>
        <dbReference type="Proteomes" id="UP000308600"/>
    </source>
</evidence>
<proteinExistence type="predicted"/>
<name>A0ACD3B7Z1_9AGAR</name>
<dbReference type="EMBL" id="ML208269">
    <property type="protein sequence ID" value="TFK74260.1"/>
    <property type="molecule type" value="Genomic_DNA"/>
</dbReference>
<gene>
    <name evidence="1" type="ORF">BDN72DRAFT_760050</name>
</gene>
<keyword evidence="2" id="KW-1185">Reference proteome</keyword>
<evidence type="ECO:0000313" key="1">
    <source>
        <dbReference type="EMBL" id="TFK74260.1"/>
    </source>
</evidence>
<organism evidence="1 2">
    <name type="scientific">Pluteus cervinus</name>
    <dbReference type="NCBI Taxonomy" id="181527"/>
    <lineage>
        <taxon>Eukaryota</taxon>
        <taxon>Fungi</taxon>
        <taxon>Dikarya</taxon>
        <taxon>Basidiomycota</taxon>
        <taxon>Agaricomycotina</taxon>
        <taxon>Agaricomycetes</taxon>
        <taxon>Agaricomycetidae</taxon>
        <taxon>Agaricales</taxon>
        <taxon>Pluteineae</taxon>
        <taxon>Pluteaceae</taxon>
        <taxon>Pluteus</taxon>
    </lineage>
</organism>